<organism evidence="3 4">
    <name type="scientific">Skermanella cutis</name>
    <dbReference type="NCBI Taxonomy" id="2775420"/>
    <lineage>
        <taxon>Bacteria</taxon>
        <taxon>Pseudomonadati</taxon>
        <taxon>Pseudomonadota</taxon>
        <taxon>Alphaproteobacteria</taxon>
        <taxon>Rhodospirillales</taxon>
        <taxon>Azospirillaceae</taxon>
        <taxon>Skermanella</taxon>
    </lineage>
</organism>
<protein>
    <submittedName>
        <fullName evidence="3">Flagellar hook-length control protein FliK</fullName>
    </submittedName>
</protein>
<keyword evidence="3" id="KW-0966">Cell projection</keyword>
<dbReference type="EMBL" id="CP067420">
    <property type="protein sequence ID" value="QQP88836.1"/>
    <property type="molecule type" value="Genomic_DNA"/>
</dbReference>
<dbReference type="InterPro" id="IPR021136">
    <property type="entry name" value="Flagellar_hook_control-like_C"/>
</dbReference>
<gene>
    <name evidence="3" type="ORF">IGS68_22930</name>
</gene>
<evidence type="ECO:0000313" key="3">
    <source>
        <dbReference type="EMBL" id="QQP88836.1"/>
    </source>
</evidence>
<feature type="region of interest" description="Disordered" evidence="1">
    <location>
        <begin position="47"/>
        <end position="74"/>
    </location>
</feature>
<dbReference type="Proteomes" id="UP000595197">
    <property type="component" value="Chromosome"/>
</dbReference>
<feature type="compositionally biased region" description="Acidic residues" evidence="1">
    <location>
        <begin position="168"/>
        <end position="179"/>
    </location>
</feature>
<keyword evidence="3" id="KW-0969">Cilium</keyword>
<feature type="compositionally biased region" description="Basic and acidic residues" evidence="1">
    <location>
        <begin position="180"/>
        <end position="190"/>
    </location>
</feature>
<dbReference type="CDD" id="cd17470">
    <property type="entry name" value="T3SS_Flik_C"/>
    <property type="match status" value="1"/>
</dbReference>
<dbReference type="InterPro" id="IPR038610">
    <property type="entry name" value="FliK-like_C_sf"/>
</dbReference>
<feature type="domain" description="Flagellar hook-length control protein-like C-terminal" evidence="2">
    <location>
        <begin position="503"/>
        <end position="579"/>
    </location>
</feature>
<keyword evidence="4" id="KW-1185">Reference proteome</keyword>
<dbReference type="Gene3D" id="3.30.750.140">
    <property type="match status" value="1"/>
</dbReference>
<sequence>MEITQTITMPQAASTGSAGAAAAAPAAGGTADGGFLALVAHFMTPQPAVPQLPPEAGAAEEAGTTDQDAGTVPDGLLSLIAPGLFSNLAVPQRLPAEAGAATGGLSADAGMSAPPADASGTDPLPPALPGMVPMQPAQRPEPPVKGMAPQPGQDGRDADENAAAADADAQEGDSPLDEEVLAKLVEEGRAKLQAGPRPAPQAETKTLAGTGAQPETKTLAETRAQPQAEADAVLPKPEQDRGRTAPQVAGATADVDAEAPPMVQAVRSPAPRDPAAQQPARTERQPETAPSHARETMVLQQQPERQAAPAVPATPAVPAVPAANRPEAAEAPLDAATADGAGFVAATPSDDAAGGDPMSEDADRGDGHGSRQAARQADRHERAAQQHAGGVPDAAPSAASGAETTDAAEARPVAGPVAGPVANPADGGRPVGDRGVKDAGSFEEVLVAAGNGNAAPAEPEADPALAVQAPGRGPAESEAVDRAAPGHARSPMPHTPAEQVSVQIGKAAAGRIDQMVINLKPVELGNVEVKLDFGADGRVQASIRAERPETLEMLQKDQRTLERALADAGLRTDAGSLSFDLKGQGGNQRQFAGYTQPADRRGRNFGGIEEDLSLAAATPAQYKPGGASRSRLDIRI</sequence>
<evidence type="ECO:0000313" key="4">
    <source>
        <dbReference type="Proteomes" id="UP000595197"/>
    </source>
</evidence>
<reference evidence="3" key="1">
    <citation type="submission" date="2021-02" db="EMBL/GenBank/DDBJ databases">
        <title>Skermanella TT6 skin isolate.</title>
        <authorList>
            <person name="Lee K."/>
            <person name="Ganzorig M."/>
        </authorList>
    </citation>
    <scope>NUCLEOTIDE SEQUENCE</scope>
    <source>
        <strain evidence="3">TT6</strain>
    </source>
</reference>
<feature type="compositionally biased region" description="Low complexity" evidence="1">
    <location>
        <begin position="307"/>
        <end position="347"/>
    </location>
</feature>
<feature type="region of interest" description="Disordered" evidence="1">
    <location>
        <begin position="467"/>
        <end position="497"/>
    </location>
</feature>
<dbReference type="RefSeq" id="WP_201074284.1">
    <property type="nucleotide sequence ID" value="NZ_CP067420.1"/>
</dbReference>
<name>A0ABX7B3D0_9PROT</name>
<dbReference type="Pfam" id="PF02120">
    <property type="entry name" value="Flg_hook"/>
    <property type="match status" value="1"/>
</dbReference>
<evidence type="ECO:0000259" key="2">
    <source>
        <dbReference type="Pfam" id="PF02120"/>
    </source>
</evidence>
<feature type="compositionally biased region" description="Low complexity" evidence="1">
    <location>
        <begin position="410"/>
        <end position="428"/>
    </location>
</feature>
<keyword evidence="3" id="KW-0282">Flagellum</keyword>
<feature type="region of interest" description="Disordered" evidence="1">
    <location>
        <begin position="101"/>
        <end position="436"/>
    </location>
</feature>
<accession>A0ABX7B3D0</accession>
<proteinExistence type="predicted"/>
<evidence type="ECO:0000256" key="1">
    <source>
        <dbReference type="SAM" id="MobiDB-lite"/>
    </source>
</evidence>